<dbReference type="Gene3D" id="3.40.640.10">
    <property type="entry name" value="Type I PLP-dependent aspartate aminotransferase-like (Major domain)"/>
    <property type="match status" value="1"/>
</dbReference>
<dbReference type="RefSeq" id="WP_058022548.1">
    <property type="nucleotide sequence ID" value="NZ_CP013189.1"/>
</dbReference>
<keyword evidence="4 7" id="KW-0663">Pyridoxal phosphate</keyword>
<dbReference type="InterPro" id="IPR049704">
    <property type="entry name" value="Aminotrans_3_PPA_site"/>
</dbReference>
<dbReference type="FunFam" id="3.40.640.10:FF:000021">
    <property type="entry name" value="Glutamate-1-semialdehyde 2,1-aminomutase"/>
    <property type="match status" value="1"/>
</dbReference>
<dbReference type="NCBIfam" id="TIGR00713">
    <property type="entry name" value="hemL"/>
    <property type="match status" value="1"/>
</dbReference>
<evidence type="ECO:0000256" key="3">
    <source>
        <dbReference type="ARBA" id="ARBA00008981"/>
    </source>
</evidence>
<evidence type="ECO:0000313" key="9">
    <source>
        <dbReference type="Proteomes" id="UP000065641"/>
    </source>
</evidence>
<dbReference type="InterPro" id="IPR015421">
    <property type="entry name" value="PyrdxlP-dep_Trfase_major"/>
</dbReference>
<keyword evidence="7" id="KW-0963">Cytoplasm</keyword>
<dbReference type="InterPro" id="IPR015422">
    <property type="entry name" value="PyrdxlP-dep_Trfase_small"/>
</dbReference>
<sequence>MTDSTHYEPKRSAELFEEAQRYIPGGVNSPVRAFRGVGGTPLFFSGGQGAYLLDEDSNRYVDYVGAWGPLILGHCHPAVISALQTQLSKGLGYGASTAAEVEIAKTICKLVPSIEKVRLVTSGTEATMSAIRLARGFTRRDKVVKFEGCYHGHVDGLLVKAGSGALTLGEPDSLGVPRSYTDQTFVLPYNDIDAMKQLFADHGGEIACIIVEPVAGNMNLVPPVPGFLETMRELCTQYESVLIFDEVMTGFRTALGGAQSVYGVTPDLTTLGKVIGGGLPVGAFGGRADIMNCIAPLGPVYQAGTLAGSPLAVAAGQAMLNEIQKPGFYEGLTQRTSQMLEGLQQRADAAGIAFTTNQVGGMFGCFFTEEKAVTRFEQVMACNVERFKRYFHLMLDNNVYLAPSAFEAGFVSAAHGDDEIRLTLDAAEKAFAAL</sequence>
<comment type="cofactor">
    <cofactor evidence="1 7">
        <name>pyridoxal 5'-phosphate</name>
        <dbReference type="ChEBI" id="CHEBI:597326"/>
    </cofactor>
</comment>
<dbReference type="PATRIC" id="fig|1249552.3.peg.2510"/>
<evidence type="ECO:0000256" key="1">
    <source>
        <dbReference type="ARBA" id="ARBA00001933"/>
    </source>
</evidence>
<dbReference type="GO" id="GO:0042286">
    <property type="term" value="F:glutamate-1-semialdehyde 2,1-aminomutase activity"/>
    <property type="evidence" value="ECO:0007669"/>
    <property type="project" value="UniProtKB-UniRule"/>
</dbReference>
<evidence type="ECO:0000256" key="7">
    <source>
        <dbReference type="HAMAP-Rule" id="MF_00375"/>
    </source>
</evidence>
<comment type="subcellular location">
    <subcellularLocation>
        <location evidence="7">Cytoplasm</location>
    </subcellularLocation>
</comment>
<evidence type="ECO:0000256" key="4">
    <source>
        <dbReference type="ARBA" id="ARBA00022898"/>
    </source>
</evidence>
<feature type="modified residue" description="N6-(pyridoxal phosphate)lysine" evidence="7">
    <location>
        <position position="273"/>
    </location>
</feature>
<dbReference type="CDD" id="cd00610">
    <property type="entry name" value="OAT_like"/>
    <property type="match status" value="1"/>
</dbReference>
<comment type="subunit">
    <text evidence="7">Homodimer.</text>
</comment>
<evidence type="ECO:0000313" key="8">
    <source>
        <dbReference type="EMBL" id="ALO47128.1"/>
    </source>
</evidence>
<dbReference type="OrthoDB" id="9801052at2"/>
<dbReference type="InterPro" id="IPR004639">
    <property type="entry name" value="4pyrrol_synth_GluAld_NH2Trfase"/>
</dbReference>
<dbReference type="EMBL" id="CP013189">
    <property type="protein sequence ID" value="ALO47128.1"/>
    <property type="molecule type" value="Genomic_DNA"/>
</dbReference>
<dbReference type="PANTHER" id="PTHR43713">
    <property type="entry name" value="GLUTAMATE-1-SEMIALDEHYDE 2,1-AMINOMUTASE"/>
    <property type="match status" value="1"/>
</dbReference>
<dbReference type="EC" id="5.4.3.8" evidence="7"/>
<comment type="pathway">
    <text evidence="2">Porphyrin-containing compound metabolism; protoporphyrin-IX biosynthesis; 5-aminolevulinate from L-glutamyl-tRNA(Glu): step 2/2.</text>
</comment>
<keyword evidence="9" id="KW-1185">Reference proteome</keyword>
<dbReference type="GO" id="GO:0008483">
    <property type="term" value="F:transaminase activity"/>
    <property type="evidence" value="ECO:0007669"/>
    <property type="project" value="InterPro"/>
</dbReference>
<evidence type="ECO:0000256" key="5">
    <source>
        <dbReference type="ARBA" id="ARBA00023235"/>
    </source>
</evidence>
<dbReference type="HAMAP" id="MF_00375">
    <property type="entry name" value="HemL_aminotrans_3"/>
    <property type="match status" value="1"/>
</dbReference>
<gene>
    <name evidence="7" type="primary">hemL</name>
    <name evidence="8" type="ORF">PS2015_2494</name>
</gene>
<dbReference type="AlphaFoldDB" id="A0A0S2KFP3"/>
<name>A0A0S2KFP3_9GAMM</name>
<organism evidence="8 9">
    <name type="scientific">Pseudohongiella spirulinae</name>
    <dbReference type="NCBI Taxonomy" id="1249552"/>
    <lineage>
        <taxon>Bacteria</taxon>
        <taxon>Pseudomonadati</taxon>
        <taxon>Pseudomonadota</taxon>
        <taxon>Gammaproteobacteria</taxon>
        <taxon>Pseudomonadales</taxon>
        <taxon>Pseudohongiellaceae</taxon>
        <taxon>Pseudohongiella</taxon>
    </lineage>
</organism>
<dbReference type="STRING" id="1249552.PS2015_2494"/>
<keyword evidence="5 7" id="KW-0413">Isomerase</keyword>
<dbReference type="GO" id="GO:0005737">
    <property type="term" value="C:cytoplasm"/>
    <property type="evidence" value="ECO:0007669"/>
    <property type="project" value="UniProtKB-SubCell"/>
</dbReference>
<evidence type="ECO:0000256" key="6">
    <source>
        <dbReference type="ARBA" id="ARBA00023244"/>
    </source>
</evidence>
<dbReference type="NCBIfam" id="NF000818">
    <property type="entry name" value="PRK00062.1"/>
    <property type="match status" value="1"/>
</dbReference>
<dbReference type="GO" id="GO:0030170">
    <property type="term" value="F:pyridoxal phosphate binding"/>
    <property type="evidence" value="ECO:0007669"/>
    <property type="project" value="InterPro"/>
</dbReference>
<comment type="similarity">
    <text evidence="3 7">Belongs to the class-III pyridoxal-phosphate-dependent aminotransferase family. HemL subfamily.</text>
</comment>
<reference evidence="8 9" key="1">
    <citation type="submission" date="2015-11" db="EMBL/GenBank/DDBJ databases">
        <authorList>
            <person name="Zhang Y."/>
            <person name="Guo Z."/>
        </authorList>
    </citation>
    <scope>NUCLEOTIDE SEQUENCE [LARGE SCALE GENOMIC DNA]</scope>
    <source>
        <strain evidence="8 9">KCTC 32221</strain>
    </source>
</reference>
<dbReference type="InterPro" id="IPR005814">
    <property type="entry name" value="Aminotrans_3"/>
</dbReference>
<dbReference type="PANTHER" id="PTHR43713:SF3">
    <property type="entry name" value="GLUTAMATE-1-SEMIALDEHYDE 2,1-AMINOMUTASE 1, CHLOROPLASTIC-RELATED"/>
    <property type="match status" value="1"/>
</dbReference>
<dbReference type="KEGG" id="pspi:PS2015_2494"/>
<dbReference type="Proteomes" id="UP000065641">
    <property type="component" value="Chromosome"/>
</dbReference>
<keyword evidence="6 7" id="KW-0627">Porphyrin biosynthesis</keyword>
<dbReference type="Pfam" id="PF00202">
    <property type="entry name" value="Aminotran_3"/>
    <property type="match status" value="1"/>
</dbReference>
<protein>
    <recommendedName>
        <fullName evidence="7">Glutamate-1-semialdehyde 2,1-aminomutase</fullName>
        <shortName evidence="7">GSA</shortName>
        <ecNumber evidence="7">5.4.3.8</ecNumber>
    </recommendedName>
    <alternativeName>
        <fullName evidence="7">Glutamate-1-semialdehyde aminotransferase</fullName>
        <shortName evidence="7">GSA-AT</shortName>
    </alternativeName>
</protein>
<evidence type="ECO:0000256" key="2">
    <source>
        <dbReference type="ARBA" id="ARBA00004819"/>
    </source>
</evidence>
<dbReference type="InterPro" id="IPR015424">
    <property type="entry name" value="PyrdxlP-dep_Trfase"/>
</dbReference>
<dbReference type="UniPathway" id="UPA00251">
    <property type="reaction ID" value="UER00317"/>
</dbReference>
<dbReference type="PROSITE" id="PS00600">
    <property type="entry name" value="AA_TRANSFER_CLASS_3"/>
    <property type="match status" value="1"/>
</dbReference>
<accession>A0A0S2KFP3</accession>
<dbReference type="SUPFAM" id="SSF53383">
    <property type="entry name" value="PLP-dependent transferases"/>
    <property type="match status" value="1"/>
</dbReference>
<proteinExistence type="inferred from homology"/>
<comment type="catalytic activity">
    <reaction evidence="7">
        <text>(S)-4-amino-5-oxopentanoate = 5-aminolevulinate</text>
        <dbReference type="Rhea" id="RHEA:14265"/>
        <dbReference type="ChEBI" id="CHEBI:57501"/>
        <dbReference type="ChEBI" id="CHEBI:356416"/>
        <dbReference type="EC" id="5.4.3.8"/>
    </reaction>
</comment>
<dbReference type="Gene3D" id="3.90.1150.10">
    <property type="entry name" value="Aspartate Aminotransferase, domain 1"/>
    <property type="match status" value="1"/>
</dbReference>
<dbReference type="GO" id="GO:0006782">
    <property type="term" value="P:protoporphyrinogen IX biosynthetic process"/>
    <property type="evidence" value="ECO:0007669"/>
    <property type="project" value="UniProtKB-UniRule"/>
</dbReference>